<feature type="domain" description="Methyltransferase small" evidence="6">
    <location>
        <begin position="96"/>
        <end position="184"/>
    </location>
</feature>
<dbReference type="CDD" id="cd02440">
    <property type="entry name" value="AdoMet_MTases"/>
    <property type="match status" value="1"/>
</dbReference>
<evidence type="ECO:0000313" key="8">
    <source>
        <dbReference type="EMBL" id="TBR81222.1"/>
    </source>
</evidence>
<dbReference type="InterPro" id="IPR002052">
    <property type="entry name" value="DNA_methylase_N6_adenine_CS"/>
</dbReference>
<comment type="catalytic activity">
    <reaction evidence="5">
        <text>L-glutaminyl-[peptide chain release factor] + S-adenosyl-L-methionine = N(5)-methyl-L-glutaminyl-[peptide chain release factor] + S-adenosyl-L-homocysteine + H(+)</text>
        <dbReference type="Rhea" id="RHEA:42896"/>
        <dbReference type="Rhea" id="RHEA-COMP:10271"/>
        <dbReference type="Rhea" id="RHEA-COMP:10272"/>
        <dbReference type="ChEBI" id="CHEBI:15378"/>
        <dbReference type="ChEBI" id="CHEBI:30011"/>
        <dbReference type="ChEBI" id="CHEBI:57856"/>
        <dbReference type="ChEBI" id="CHEBI:59789"/>
        <dbReference type="ChEBI" id="CHEBI:61891"/>
        <dbReference type="EC" id="2.1.1.297"/>
    </reaction>
</comment>
<dbReference type="InterPro" id="IPR050320">
    <property type="entry name" value="N5-glutamine_MTase"/>
</dbReference>
<dbReference type="GO" id="GO:0003676">
    <property type="term" value="F:nucleic acid binding"/>
    <property type="evidence" value="ECO:0007669"/>
    <property type="project" value="InterPro"/>
</dbReference>
<protein>
    <recommendedName>
        <fullName evidence="1">peptide chain release factor N(5)-glutamine methyltransferase</fullName>
        <ecNumber evidence="1">2.1.1.297</ecNumber>
    </recommendedName>
</protein>
<dbReference type="RefSeq" id="WP_131162977.1">
    <property type="nucleotide sequence ID" value="NZ_CP076657.1"/>
</dbReference>
<dbReference type="PROSITE" id="PS00092">
    <property type="entry name" value="N6_MTASE"/>
    <property type="match status" value="1"/>
</dbReference>
<dbReference type="Pfam" id="PF17827">
    <property type="entry name" value="PrmC_N"/>
    <property type="match status" value="1"/>
</dbReference>
<proteinExistence type="predicted"/>
<dbReference type="AlphaFoldDB" id="A0A4Q9JUQ5"/>
<organism evidence="8 9">
    <name type="scientific">Campylobacter novaezeelandiae</name>
    <dbReference type="NCBI Taxonomy" id="2267891"/>
    <lineage>
        <taxon>Bacteria</taxon>
        <taxon>Pseudomonadati</taxon>
        <taxon>Campylobacterota</taxon>
        <taxon>Epsilonproteobacteria</taxon>
        <taxon>Campylobacterales</taxon>
        <taxon>Campylobacteraceae</taxon>
        <taxon>Campylobacter</taxon>
    </lineage>
</organism>
<dbReference type="InterPro" id="IPR004556">
    <property type="entry name" value="HemK-like"/>
</dbReference>
<dbReference type="GO" id="GO:0032259">
    <property type="term" value="P:methylation"/>
    <property type="evidence" value="ECO:0007669"/>
    <property type="project" value="UniProtKB-KW"/>
</dbReference>
<dbReference type="GO" id="GO:0102559">
    <property type="term" value="F:peptide chain release factor N(5)-glutamine methyltransferase activity"/>
    <property type="evidence" value="ECO:0007669"/>
    <property type="project" value="UniProtKB-EC"/>
</dbReference>
<evidence type="ECO:0000259" key="7">
    <source>
        <dbReference type="Pfam" id="PF17827"/>
    </source>
</evidence>
<reference evidence="8 9" key="1">
    <citation type="submission" date="2018-07" db="EMBL/GenBank/DDBJ databases">
        <title>Campylobacter zealandensis sp. nov., isolated from birds and water in New Zealand.</title>
        <authorList>
            <person name="Wilkinson D.A."/>
            <person name="Biggs P.J."/>
            <person name="French N.P."/>
            <person name="Midwinter A.C."/>
        </authorList>
    </citation>
    <scope>NUCLEOTIDE SEQUENCE [LARGE SCALE GENOMIC DNA]</scope>
    <source>
        <strain evidence="8 9">B423b</strain>
    </source>
</reference>
<dbReference type="PANTHER" id="PTHR18895">
    <property type="entry name" value="HEMK METHYLTRANSFERASE"/>
    <property type="match status" value="1"/>
</dbReference>
<dbReference type="InterPro" id="IPR029063">
    <property type="entry name" value="SAM-dependent_MTases_sf"/>
</dbReference>
<dbReference type="EMBL" id="QPGR01000006">
    <property type="protein sequence ID" value="TBR81222.1"/>
    <property type="molecule type" value="Genomic_DNA"/>
</dbReference>
<sequence length="268" mass="31830">MRIKQALNLAKESLKDYESEAIFILCEYLKKDKIWLFLNEDLEFDEKPYFDLISRFKKGEPFEYIFKKAYFYNLEFYVENGVLIPRYDSEILLTRLIELCKKNHFENILEIGFGSGILGIVLAKELNLKITACDISVKALEIAKKNAKFHKVDHLINFILSDFRDLKDKKFDLIFSNPPYIKNNYKLDKWVLSEPKEALFGGEKGYEVLKDIIEFSFINNVKYLACEFGYDQKEILQKLLSKNFYQSQFFKDERGFNRAFLAILRREQ</sequence>
<dbReference type="Gene3D" id="3.40.50.150">
    <property type="entry name" value="Vaccinia Virus protein VP39"/>
    <property type="match status" value="1"/>
</dbReference>
<keyword evidence="4" id="KW-0949">S-adenosyl-L-methionine</keyword>
<keyword evidence="9" id="KW-1185">Reference proteome</keyword>
<dbReference type="EC" id="2.1.1.297" evidence="1"/>
<comment type="caution">
    <text evidence="8">The sequence shown here is derived from an EMBL/GenBank/DDBJ whole genome shotgun (WGS) entry which is preliminary data.</text>
</comment>
<dbReference type="Gene3D" id="1.10.8.10">
    <property type="entry name" value="DNA helicase RuvA subunit, C-terminal domain"/>
    <property type="match status" value="1"/>
</dbReference>
<dbReference type="InterPro" id="IPR040758">
    <property type="entry name" value="PrmC_N"/>
</dbReference>
<dbReference type="SUPFAM" id="SSF53335">
    <property type="entry name" value="S-adenosyl-L-methionine-dependent methyltransferases"/>
    <property type="match status" value="1"/>
</dbReference>
<dbReference type="Pfam" id="PF05175">
    <property type="entry name" value="MTS"/>
    <property type="match status" value="1"/>
</dbReference>
<dbReference type="PANTHER" id="PTHR18895:SF74">
    <property type="entry name" value="MTRF1L RELEASE FACTOR GLUTAMINE METHYLTRANSFERASE"/>
    <property type="match status" value="1"/>
</dbReference>
<dbReference type="InterPro" id="IPR019874">
    <property type="entry name" value="RF_methyltr_PrmC"/>
</dbReference>
<accession>A0A4Q9JUQ5</accession>
<gene>
    <name evidence="8" type="primary">prmC</name>
    <name evidence="8" type="ORF">DU473_03810</name>
</gene>
<name>A0A4Q9JUQ5_9BACT</name>
<evidence type="ECO:0000259" key="6">
    <source>
        <dbReference type="Pfam" id="PF05175"/>
    </source>
</evidence>
<feature type="domain" description="Release factor glutamine methyltransferase N-terminal" evidence="7">
    <location>
        <begin position="5"/>
        <end position="65"/>
    </location>
</feature>
<keyword evidence="3 8" id="KW-0808">Transferase</keyword>
<dbReference type="NCBIfam" id="TIGR03534">
    <property type="entry name" value="RF_mod_PrmC"/>
    <property type="match status" value="1"/>
</dbReference>
<evidence type="ECO:0000256" key="1">
    <source>
        <dbReference type="ARBA" id="ARBA00012771"/>
    </source>
</evidence>
<dbReference type="InterPro" id="IPR007848">
    <property type="entry name" value="Small_mtfrase_dom"/>
</dbReference>
<evidence type="ECO:0000313" key="9">
    <source>
        <dbReference type="Proteomes" id="UP000292583"/>
    </source>
</evidence>
<evidence type="ECO:0000256" key="4">
    <source>
        <dbReference type="ARBA" id="ARBA00022691"/>
    </source>
</evidence>
<evidence type="ECO:0000256" key="2">
    <source>
        <dbReference type="ARBA" id="ARBA00022603"/>
    </source>
</evidence>
<keyword evidence="2 8" id="KW-0489">Methyltransferase</keyword>
<evidence type="ECO:0000256" key="5">
    <source>
        <dbReference type="ARBA" id="ARBA00048391"/>
    </source>
</evidence>
<dbReference type="NCBIfam" id="TIGR00536">
    <property type="entry name" value="hemK_fam"/>
    <property type="match status" value="1"/>
</dbReference>
<dbReference type="Proteomes" id="UP000292583">
    <property type="component" value="Unassembled WGS sequence"/>
</dbReference>
<evidence type="ECO:0000256" key="3">
    <source>
        <dbReference type="ARBA" id="ARBA00022679"/>
    </source>
</evidence>
<dbReference type="OrthoDB" id="9800643at2"/>